<accession>A0A8H7SCS7</accession>
<comment type="caution">
    <text evidence="4">The sequence shown here is derived from an EMBL/GenBank/DDBJ whole genome shotgun (WGS) entry which is preliminary data.</text>
</comment>
<organism evidence="4 5">
    <name type="scientific">Circinella minor</name>
    <dbReference type="NCBI Taxonomy" id="1195481"/>
    <lineage>
        <taxon>Eukaryota</taxon>
        <taxon>Fungi</taxon>
        <taxon>Fungi incertae sedis</taxon>
        <taxon>Mucoromycota</taxon>
        <taxon>Mucoromycotina</taxon>
        <taxon>Mucoromycetes</taxon>
        <taxon>Mucorales</taxon>
        <taxon>Lichtheimiaceae</taxon>
        <taxon>Circinella</taxon>
    </lineage>
</organism>
<evidence type="ECO:0000256" key="2">
    <source>
        <dbReference type="ARBA" id="ARBA00023180"/>
    </source>
</evidence>
<dbReference type="GO" id="GO:0000298">
    <property type="term" value="F:endopolyphosphatase activity"/>
    <property type="evidence" value="ECO:0007669"/>
    <property type="project" value="TreeGrafter"/>
</dbReference>
<dbReference type="EMBL" id="JAEPRB010000018">
    <property type="protein sequence ID" value="KAG2226245.1"/>
    <property type="molecule type" value="Genomic_DNA"/>
</dbReference>
<name>A0A8H7SCS7_9FUNG</name>
<keyword evidence="2" id="KW-0325">Glycoprotein</keyword>
<dbReference type="GO" id="GO:0008081">
    <property type="term" value="F:phosphoric diester hydrolase activity"/>
    <property type="evidence" value="ECO:0007669"/>
    <property type="project" value="TreeGrafter"/>
</dbReference>
<keyword evidence="1" id="KW-0378">Hydrolase</keyword>
<dbReference type="OrthoDB" id="348678at2759"/>
<proteinExistence type="predicted"/>
<dbReference type="AlphaFoldDB" id="A0A8H7SCS7"/>
<dbReference type="Pfam" id="PF00149">
    <property type="entry name" value="Metallophos"/>
    <property type="match status" value="1"/>
</dbReference>
<dbReference type="Gene3D" id="3.60.21.10">
    <property type="match status" value="1"/>
</dbReference>
<evidence type="ECO:0000256" key="1">
    <source>
        <dbReference type="ARBA" id="ARBA00022801"/>
    </source>
</evidence>
<reference evidence="4 5" key="1">
    <citation type="submission" date="2020-12" db="EMBL/GenBank/DDBJ databases">
        <title>Metabolic potential, ecology and presence of endohyphal bacteria is reflected in genomic diversity of Mucoromycotina.</title>
        <authorList>
            <person name="Muszewska A."/>
            <person name="Okrasinska A."/>
            <person name="Steczkiewicz K."/>
            <person name="Drgas O."/>
            <person name="Orlowska M."/>
            <person name="Perlinska-Lenart U."/>
            <person name="Aleksandrzak-Piekarczyk T."/>
            <person name="Szatraj K."/>
            <person name="Zielenkiewicz U."/>
            <person name="Pilsyk S."/>
            <person name="Malc E."/>
            <person name="Mieczkowski P."/>
            <person name="Kruszewska J.S."/>
            <person name="Biernat P."/>
            <person name="Pawlowska J."/>
        </authorList>
    </citation>
    <scope>NUCLEOTIDE SEQUENCE [LARGE SCALE GENOMIC DNA]</scope>
    <source>
        <strain evidence="4 5">CBS 142.35</strain>
    </source>
</reference>
<dbReference type="SUPFAM" id="SSF56300">
    <property type="entry name" value="Metallo-dependent phosphatases"/>
    <property type="match status" value="1"/>
</dbReference>
<evidence type="ECO:0000259" key="3">
    <source>
        <dbReference type="Pfam" id="PF00149"/>
    </source>
</evidence>
<dbReference type="PANTHER" id="PTHR10340:SF55">
    <property type="entry name" value="ENDOPOLYPHOSPHATASE"/>
    <property type="match status" value="1"/>
</dbReference>
<dbReference type="InterPro" id="IPR029052">
    <property type="entry name" value="Metallo-depent_PP-like"/>
</dbReference>
<evidence type="ECO:0000313" key="5">
    <source>
        <dbReference type="Proteomes" id="UP000646827"/>
    </source>
</evidence>
<evidence type="ECO:0000313" key="4">
    <source>
        <dbReference type="EMBL" id="KAG2226245.1"/>
    </source>
</evidence>
<feature type="domain" description="Calcineurin-like phosphoesterase" evidence="3">
    <location>
        <begin position="9"/>
        <end position="258"/>
    </location>
</feature>
<keyword evidence="5" id="KW-1185">Reference proteome</keyword>
<dbReference type="GO" id="GO:0005615">
    <property type="term" value="C:extracellular space"/>
    <property type="evidence" value="ECO:0007669"/>
    <property type="project" value="TreeGrafter"/>
</dbReference>
<dbReference type="InterPro" id="IPR004843">
    <property type="entry name" value="Calcineurin-like_PHP"/>
</dbReference>
<gene>
    <name evidence="4" type="ORF">INT45_005917</name>
</gene>
<protein>
    <recommendedName>
        <fullName evidence="3">Calcineurin-like phosphoesterase domain-containing protein</fullName>
    </recommendedName>
</protein>
<dbReference type="GO" id="GO:0000324">
    <property type="term" value="C:fungal-type vacuole"/>
    <property type="evidence" value="ECO:0007669"/>
    <property type="project" value="TreeGrafter"/>
</dbReference>
<dbReference type="GO" id="GO:0004309">
    <property type="term" value="F:exopolyphosphatase activity"/>
    <property type="evidence" value="ECO:0007669"/>
    <property type="project" value="TreeGrafter"/>
</dbReference>
<dbReference type="Proteomes" id="UP000646827">
    <property type="component" value="Unassembled WGS sequence"/>
</dbReference>
<dbReference type="PANTHER" id="PTHR10340">
    <property type="entry name" value="SPHINGOMYELIN PHOSPHODIESTERASE"/>
    <property type="match status" value="1"/>
</dbReference>
<sequence>MIVNALTGKFLHITDIHLDLDYVEGSDPNELCHRGNGAAGRLGAVGTKCDSSLALVEKTFDFIKKKFSDVDFVIYTGDSARHNRDDSQPRSMKNIISEQKVVVKHFTDIFDSNVYPVIGNNDVEPHNSCEEDDEQFQTIASIWEPLKLNTTSGDFGKGGYFYEDVVPGKIRTIHTNTLHFYKDNKKSKADCKKPNSMGTIHLKWLQQVLKESRQQGYSVYILAHIPPTSKKGKAYYTDDCLESYLELLGTFKDTVVGHFAGHYNNDILSAIVEEDGKYKQLSALKKKSTIQRKNLKSGNFITPLFNTPSVIPTFNPSVRVFKYETQKTGEHPVGTILDWYQYYLNLDDNGKDYELEYQASELFKVNHFDGKGIAQVFTVMMDNQEVHEKYLDHVTVNTDDDDSDDD</sequence>
<dbReference type="GO" id="GO:0006798">
    <property type="term" value="P:polyphosphate catabolic process"/>
    <property type="evidence" value="ECO:0007669"/>
    <property type="project" value="TreeGrafter"/>
</dbReference>